<dbReference type="PANTHER" id="PTHR42721">
    <property type="entry name" value="SUGAR HYDROLASE-RELATED"/>
    <property type="match status" value="1"/>
</dbReference>
<dbReference type="AlphaFoldDB" id="A0A0E0J110"/>
<dbReference type="EnsemblPlants" id="ONIVA11G10400.1">
    <property type="protein sequence ID" value="ONIVA11G10400.1"/>
    <property type="gene ID" value="ONIVA11G10400"/>
</dbReference>
<dbReference type="Pfam" id="PF00933">
    <property type="entry name" value="Glyco_hydro_3"/>
    <property type="match status" value="1"/>
</dbReference>
<dbReference type="Gene3D" id="3.40.50.1700">
    <property type="entry name" value="Glycoside hydrolase family 3 C-terminal domain"/>
    <property type="match status" value="1"/>
</dbReference>
<organism evidence="9">
    <name type="scientific">Oryza nivara</name>
    <name type="common">Indian wild rice</name>
    <name type="synonym">Oryza sativa f. spontanea</name>
    <dbReference type="NCBI Taxonomy" id="4536"/>
    <lineage>
        <taxon>Eukaryota</taxon>
        <taxon>Viridiplantae</taxon>
        <taxon>Streptophyta</taxon>
        <taxon>Embryophyta</taxon>
        <taxon>Tracheophyta</taxon>
        <taxon>Spermatophyta</taxon>
        <taxon>Magnoliopsida</taxon>
        <taxon>Liliopsida</taxon>
        <taxon>Poales</taxon>
        <taxon>Poaceae</taxon>
        <taxon>BOP clade</taxon>
        <taxon>Oryzoideae</taxon>
        <taxon>Oryzeae</taxon>
        <taxon>Oryzinae</taxon>
        <taxon>Oryza</taxon>
    </lineage>
</organism>
<feature type="signal peptide" evidence="7">
    <location>
        <begin position="1"/>
        <end position="21"/>
    </location>
</feature>
<dbReference type="SMART" id="SM01217">
    <property type="entry name" value="Fn3_like"/>
    <property type="match status" value="1"/>
</dbReference>
<feature type="domain" description="Fibronectin type III-like" evidence="8">
    <location>
        <begin position="776"/>
        <end position="846"/>
    </location>
</feature>
<dbReference type="FunFam" id="2.60.40.10:FF:001112">
    <property type="entry name" value="probable beta-D-xylosidase 7"/>
    <property type="match status" value="1"/>
</dbReference>
<dbReference type="InterPro" id="IPR044993">
    <property type="entry name" value="BXL"/>
</dbReference>
<dbReference type="Proteomes" id="UP000006591">
    <property type="component" value="Chromosome 11"/>
</dbReference>
<dbReference type="FunFam" id="3.40.50.1700:FF:000001">
    <property type="entry name" value="probable beta-D-xylosidase 2"/>
    <property type="match status" value="1"/>
</dbReference>
<feature type="chain" id="PRO_5002363382" description="Fibronectin type III-like domain-containing protein" evidence="7">
    <location>
        <begin position="22"/>
        <end position="853"/>
    </location>
</feature>
<dbReference type="InterPro" id="IPR013783">
    <property type="entry name" value="Ig-like_fold"/>
</dbReference>
<dbReference type="SUPFAM" id="SSF52279">
    <property type="entry name" value="Beta-D-glucan exohydrolase, C-terminal domain"/>
    <property type="match status" value="1"/>
</dbReference>
<evidence type="ECO:0000259" key="8">
    <source>
        <dbReference type="SMART" id="SM01217"/>
    </source>
</evidence>
<dbReference type="GO" id="GO:0031222">
    <property type="term" value="P:arabinan catabolic process"/>
    <property type="evidence" value="ECO:0007669"/>
    <property type="project" value="TreeGrafter"/>
</dbReference>
<evidence type="ECO:0000256" key="4">
    <source>
        <dbReference type="ARBA" id="ARBA00022801"/>
    </source>
</evidence>
<dbReference type="GO" id="GO:0005576">
    <property type="term" value="C:extracellular region"/>
    <property type="evidence" value="ECO:0007669"/>
    <property type="project" value="UniProtKB-SubCell"/>
</dbReference>
<dbReference type="FunFam" id="3.20.20.300:FF:000004">
    <property type="entry name" value="probable beta-D-xylosidase 7"/>
    <property type="match status" value="1"/>
</dbReference>
<dbReference type="InterPro" id="IPR036881">
    <property type="entry name" value="Glyco_hydro_3_C_sf"/>
</dbReference>
<keyword evidence="6" id="KW-0326">Glycosidase</keyword>
<dbReference type="SUPFAM" id="SSF51445">
    <property type="entry name" value="(Trans)glycosidases"/>
    <property type="match status" value="1"/>
</dbReference>
<keyword evidence="2" id="KW-0964">Secreted</keyword>
<dbReference type="Pfam" id="PF14310">
    <property type="entry name" value="Fn3-like"/>
    <property type="match status" value="1"/>
</dbReference>
<reference evidence="9" key="2">
    <citation type="submission" date="2018-04" db="EMBL/GenBank/DDBJ databases">
        <title>OnivRS2 (Oryza nivara Reference Sequence Version 2).</title>
        <authorList>
            <person name="Zhang J."/>
            <person name="Kudrna D."/>
            <person name="Lee S."/>
            <person name="Talag J."/>
            <person name="Rajasekar S."/>
            <person name="Welchert J."/>
            <person name="Hsing Y.-I."/>
            <person name="Wing R.A."/>
        </authorList>
    </citation>
    <scope>NUCLEOTIDE SEQUENCE [LARGE SCALE GENOMIC DNA]</scope>
    <source>
        <strain evidence="9">SL10</strain>
    </source>
</reference>
<evidence type="ECO:0000313" key="9">
    <source>
        <dbReference type="EnsemblPlants" id="ONIVA11G10400.1"/>
    </source>
</evidence>
<dbReference type="GO" id="GO:0009505">
    <property type="term" value="C:plant-type cell wall"/>
    <property type="evidence" value="ECO:0007669"/>
    <property type="project" value="TreeGrafter"/>
</dbReference>
<dbReference type="Gramene" id="ONIVA11G10400.1">
    <property type="protein sequence ID" value="ONIVA11G10400.1"/>
    <property type="gene ID" value="ONIVA11G10400"/>
</dbReference>
<evidence type="ECO:0000256" key="2">
    <source>
        <dbReference type="ARBA" id="ARBA00022525"/>
    </source>
</evidence>
<keyword evidence="5" id="KW-0325">Glycoprotein</keyword>
<dbReference type="GO" id="GO:0045493">
    <property type="term" value="P:xylan catabolic process"/>
    <property type="evidence" value="ECO:0007669"/>
    <property type="project" value="InterPro"/>
</dbReference>
<proteinExistence type="predicted"/>
<dbReference type="InterPro" id="IPR001764">
    <property type="entry name" value="Glyco_hydro_3_N"/>
</dbReference>
<evidence type="ECO:0000256" key="5">
    <source>
        <dbReference type="ARBA" id="ARBA00023180"/>
    </source>
</evidence>
<dbReference type="InterPro" id="IPR026891">
    <property type="entry name" value="Fn3-like"/>
</dbReference>
<reference evidence="9" key="1">
    <citation type="submission" date="2015-04" db="UniProtKB">
        <authorList>
            <consortium name="EnsemblPlants"/>
        </authorList>
    </citation>
    <scope>IDENTIFICATION</scope>
    <source>
        <strain evidence="9">SL10</strain>
    </source>
</reference>
<dbReference type="STRING" id="4536.A0A0E0J110"/>
<dbReference type="Gene3D" id="2.60.40.10">
    <property type="entry name" value="Immunoglobulins"/>
    <property type="match status" value="1"/>
</dbReference>
<keyword evidence="4" id="KW-0378">Hydrolase</keyword>
<dbReference type="InterPro" id="IPR036962">
    <property type="entry name" value="Glyco_hydro_3_N_sf"/>
</dbReference>
<evidence type="ECO:0000256" key="3">
    <source>
        <dbReference type="ARBA" id="ARBA00022729"/>
    </source>
</evidence>
<name>A0A0E0J110_ORYNI</name>
<accession>A0A0E0J110</accession>
<dbReference type="Gene3D" id="3.20.20.300">
    <property type="entry name" value="Glycoside hydrolase, family 3, N-terminal domain"/>
    <property type="match status" value="1"/>
</dbReference>
<comment type="subcellular location">
    <subcellularLocation>
        <location evidence="1">Secreted</location>
    </subcellularLocation>
</comment>
<evidence type="ECO:0000256" key="6">
    <source>
        <dbReference type="ARBA" id="ARBA00023295"/>
    </source>
</evidence>
<dbReference type="GO" id="GO:0009044">
    <property type="term" value="F:xylan 1,4-beta-xylosidase activity"/>
    <property type="evidence" value="ECO:0007669"/>
    <property type="project" value="InterPro"/>
</dbReference>
<evidence type="ECO:0000256" key="1">
    <source>
        <dbReference type="ARBA" id="ARBA00004613"/>
    </source>
</evidence>
<keyword evidence="3 7" id="KW-0732">Signal</keyword>
<evidence type="ECO:0000313" key="10">
    <source>
        <dbReference type="Proteomes" id="UP000006591"/>
    </source>
</evidence>
<dbReference type="eggNOG" id="ENOG502QQ55">
    <property type="taxonomic scope" value="Eukaryota"/>
</dbReference>
<dbReference type="Pfam" id="PF01915">
    <property type="entry name" value="Glyco_hydro_3_C"/>
    <property type="match status" value="1"/>
</dbReference>
<dbReference type="PANTHER" id="PTHR42721:SF9">
    <property type="entry name" value="OS11G0297300 PROTEIN"/>
    <property type="match status" value="1"/>
</dbReference>
<dbReference type="GO" id="GO:0046556">
    <property type="term" value="F:alpha-L-arabinofuranosidase activity"/>
    <property type="evidence" value="ECO:0007669"/>
    <property type="project" value="TreeGrafter"/>
</dbReference>
<dbReference type="InterPro" id="IPR002772">
    <property type="entry name" value="Glyco_hydro_3_C"/>
</dbReference>
<dbReference type="HOGENOM" id="CLU_004542_5_3_1"/>
<dbReference type="OMA" id="IMRNPKA"/>
<keyword evidence="10" id="KW-1185">Reference proteome</keyword>
<dbReference type="InterPro" id="IPR017853">
    <property type="entry name" value="GH"/>
</dbReference>
<evidence type="ECO:0000256" key="7">
    <source>
        <dbReference type="SAM" id="SignalP"/>
    </source>
</evidence>
<sequence length="853" mass="91731">MHGVHVSVGSLLSFALRSALCAEKMSSDRRRNLSSWGDTWLSPIGRSGLYEAGASLTQLTRIASTSSRLLRTLPMAVSTSRRGGGVLAAVVTAVAALAMLGRVAWGGNPGFTCGPASAQKGFAFCNAALPAEQRAADLVARLTTAEKVGQLGDQAPGVPRLGIPVYKWWSEALHGLAISGKGIHFGNGPARTATSFPQVIHTAAAFDDGLWFRIGQAIGKEGRAFYNLGQAEGLAMWSPNVNIFRDPRWGRGQETPGEDPATASKYGAAFVKGLQGSSLTNLQTSACCKHITAYDIEEWKGVSRYNFNAKVTPQDLADTYNPPFRSCVVDGKASCIMCAYTLINGVPACASSDLLTKTVRGEWKLDGYTASDCDAVAILHKSEHFTRTAEEAVAVALKAGLDINCGVYMQQNAASALQQGKMTEKDVDKALKNLFAIRMRLGHFDGDPRGNKLYGRLGAADVCTPVHKALALEAARRGVVLLKNDARLLPLRAPTVASAAVIGHNANDILALLGNYYGLPCETTTPFGGIQKYVKSAKFLPGCSSAACDVAATDQATALAKSSDYVFLVMGLSQKQEQEGLDRTSLLLPGKQQALITAVATASKRPVILILLTGGPVDITFAQTNPKIGAILWAGYPGQAGGQAIADVLFGEFNPSGKLPVTWYPEEFTKFTMTDMRMRPDPATGYPGRSYRFYKGKTVYKFGYGLSYSKFACRIVSGAGNSSSYGKAALAGLRAATTPEGDAVYRVDEIGDDRCERLRFPVMVEVQNHGPMDGKHTVLMFVRWSSTDGGRPVRQLIGFRNQHLKVGEKKKLKMEISPCEHLSRARVDGEKVIDRGSHFLMVEEDELEIRFQD</sequence>
<protein>
    <recommendedName>
        <fullName evidence="8">Fibronectin type III-like domain-containing protein</fullName>
    </recommendedName>
</protein>